<evidence type="ECO:0000256" key="10">
    <source>
        <dbReference type="PIRSR" id="PIRSR610347-2"/>
    </source>
</evidence>
<dbReference type="CDD" id="cd09123">
    <property type="entry name" value="PLDc_Tdp1_2"/>
    <property type="match status" value="1"/>
</dbReference>
<feature type="site" description="Interaction with DNA" evidence="11">
    <location>
        <position position="394"/>
    </location>
</feature>
<dbReference type="CDD" id="cd09194">
    <property type="entry name" value="PLDc_yTdp1_1"/>
    <property type="match status" value="1"/>
</dbReference>
<evidence type="ECO:0000256" key="7">
    <source>
        <dbReference type="ARBA" id="ARBA00023204"/>
    </source>
</evidence>
<dbReference type="FunFam" id="3.30.870.10:FF:000038">
    <property type="entry name" value="Probable tyrosyl-DNA phosphodiesterase"/>
    <property type="match status" value="1"/>
</dbReference>
<dbReference type="STRING" id="1328760.A0A165ITY5"/>
<keyword evidence="3" id="KW-0540">Nuclease</keyword>
<comment type="subcellular location">
    <subcellularLocation>
        <location evidence="1">Nucleus</location>
    </subcellularLocation>
</comment>
<dbReference type="GO" id="GO:0004527">
    <property type="term" value="F:exonuclease activity"/>
    <property type="evidence" value="ECO:0007669"/>
    <property type="project" value="UniProtKB-KW"/>
</dbReference>
<evidence type="ECO:0000256" key="4">
    <source>
        <dbReference type="ARBA" id="ARBA00022763"/>
    </source>
</evidence>
<keyword evidence="6" id="KW-0269">Exonuclease</keyword>
<evidence type="ECO:0000256" key="2">
    <source>
        <dbReference type="ARBA" id="ARBA00010205"/>
    </source>
</evidence>
<dbReference type="GO" id="GO:0003697">
    <property type="term" value="F:single-stranded DNA binding"/>
    <property type="evidence" value="ECO:0007669"/>
    <property type="project" value="TreeGrafter"/>
</dbReference>
<dbReference type="PANTHER" id="PTHR12415:SF0">
    <property type="entry name" value="TYROSYL-DNA PHOSPHODIESTERASE 1"/>
    <property type="match status" value="1"/>
</dbReference>
<dbReference type="GO" id="GO:0006284">
    <property type="term" value="P:base-excision repair"/>
    <property type="evidence" value="ECO:0007669"/>
    <property type="project" value="EnsemblFungi"/>
</dbReference>
<name>A0A165ITY5_XYLHT</name>
<dbReference type="PANTHER" id="PTHR12415">
    <property type="entry name" value="TYROSYL-DNA PHOSPHODIESTERASE 1"/>
    <property type="match status" value="1"/>
</dbReference>
<dbReference type="GO" id="GO:0005634">
    <property type="term" value="C:nucleus"/>
    <property type="evidence" value="ECO:0007669"/>
    <property type="project" value="UniProtKB-SubCell"/>
</dbReference>
<feature type="active site" description="Proton donor/acceptor" evidence="9">
    <location>
        <position position="368"/>
    </location>
</feature>
<dbReference type="GO" id="GO:0106334">
    <property type="term" value="F:3'-deoxyribose phosphate lyase activity"/>
    <property type="evidence" value="ECO:0007669"/>
    <property type="project" value="EnsemblFungi"/>
</dbReference>
<evidence type="ECO:0000313" key="13">
    <source>
        <dbReference type="Proteomes" id="UP000076632"/>
    </source>
</evidence>
<feature type="active site" description="Nucleophile" evidence="9">
    <location>
        <position position="107"/>
    </location>
</feature>
<evidence type="ECO:0000256" key="6">
    <source>
        <dbReference type="ARBA" id="ARBA00022839"/>
    </source>
</evidence>
<dbReference type="GeneID" id="28899246"/>
<evidence type="ECO:0000256" key="5">
    <source>
        <dbReference type="ARBA" id="ARBA00022801"/>
    </source>
</evidence>
<feature type="binding site" evidence="10">
    <location>
        <position position="109"/>
    </location>
    <ligand>
        <name>substrate</name>
    </ligand>
</feature>
<keyword evidence="13" id="KW-1185">Reference proteome</keyword>
<accession>A0A165ITY5</accession>
<dbReference type="OMA" id="PLIKECW"/>
<dbReference type="InParanoid" id="A0A165ITY5"/>
<protein>
    <submittedName>
        <fullName evidence="12">Tyrosyl-DNA phosphodiesterase 1</fullName>
    </submittedName>
</protein>
<gene>
    <name evidence="12" type="ORF">L228DRAFT_258820</name>
</gene>
<keyword evidence="7" id="KW-0234">DNA repair</keyword>
<evidence type="ECO:0000313" key="12">
    <source>
        <dbReference type="EMBL" id="KZF25388.1"/>
    </source>
</evidence>
<dbReference type="GO" id="GO:0017005">
    <property type="term" value="F:3'-tyrosyl-DNA phosphodiesterase activity"/>
    <property type="evidence" value="ECO:0007669"/>
    <property type="project" value="EnsemblFungi"/>
</dbReference>
<dbReference type="FunFam" id="3.30.870.10:FF:000047">
    <property type="entry name" value="Probable tyrosyl-DNA phosphodiesterase"/>
    <property type="match status" value="1"/>
</dbReference>
<dbReference type="Gene3D" id="3.30.870.10">
    <property type="entry name" value="Endonuclease Chain A"/>
    <property type="match status" value="2"/>
</dbReference>
<dbReference type="Pfam" id="PF06087">
    <property type="entry name" value="Tyr-DNA_phospho"/>
    <property type="match status" value="1"/>
</dbReference>
<dbReference type="Proteomes" id="UP000076632">
    <property type="component" value="Unassembled WGS sequence"/>
</dbReference>
<dbReference type="GO" id="GO:0006265">
    <property type="term" value="P:DNA topological change"/>
    <property type="evidence" value="ECO:0007669"/>
    <property type="project" value="EnsemblFungi"/>
</dbReference>
<evidence type="ECO:0000256" key="9">
    <source>
        <dbReference type="PIRSR" id="PIRSR610347-1"/>
    </source>
</evidence>
<dbReference type="SUPFAM" id="SSF56024">
    <property type="entry name" value="Phospholipase D/nuclease"/>
    <property type="match status" value="2"/>
</dbReference>
<comment type="similarity">
    <text evidence="2">Belongs to the tyrosyl-DNA phosphodiesterase family.</text>
</comment>
<dbReference type="OrthoDB" id="47785at2759"/>
<keyword evidence="5" id="KW-0378">Hydrolase</keyword>
<dbReference type="FunCoup" id="A0A165ITY5">
    <property type="interactions" value="449"/>
</dbReference>
<organism evidence="12 13">
    <name type="scientific">Xylona heveae (strain CBS 132557 / TC161)</name>
    <dbReference type="NCBI Taxonomy" id="1328760"/>
    <lineage>
        <taxon>Eukaryota</taxon>
        <taxon>Fungi</taxon>
        <taxon>Dikarya</taxon>
        <taxon>Ascomycota</taxon>
        <taxon>Pezizomycotina</taxon>
        <taxon>Xylonomycetes</taxon>
        <taxon>Xylonales</taxon>
        <taxon>Xylonaceae</taxon>
        <taxon>Xylona</taxon>
    </lineage>
</organism>
<dbReference type="GO" id="GO:0003690">
    <property type="term" value="F:double-stranded DNA binding"/>
    <property type="evidence" value="ECO:0007669"/>
    <property type="project" value="TreeGrafter"/>
</dbReference>
<evidence type="ECO:0000256" key="3">
    <source>
        <dbReference type="ARBA" id="ARBA00022722"/>
    </source>
</evidence>
<proteinExistence type="inferred from homology"/>
<keyword evidence="8" id="KW-0539">Nucleus</keyword>
<sequence>MKIVPSPIQLSRIRDLSAQNNIDTVQLKDILGDPLIKECWQFNYLFDLDFLMGSFDEDIGHLVQVRVMHGSWKKEDHHRVMLEESAKQYKNLRLITAYMPEPFGTHHSKMMILLRHDDCAQVVIHTANMIPQDWTNMCQAVWRSPLLPLFPGHAAKENSTSSSGQIGSGVRFKNDLLAYLRAYGKAKTGSLTAQLGKYDFSGVKAALVASTPCKQKPAQIDSKDEPLWGWPGLERVLKHVPVSSRSNDSGPPHIIVQVSSIASLGQTDRYLKETFFPTLATTGPRTKDQRSRKPKFSVIFPTADEIRRSLDGYQSGSSIHMKIQTAAQAKQVAYMKPYLSHWAGDGDHLSRSNPELVRDAGRRRAAPHIKTYIRFSDSSAKQIDWAMITSANMSTQAWGSAINATGEVRICSWEIGVVVWPELFSQSPSSSSSDQGSESGTSIMVPVFKQDAPNLDTVNEFLSSDEKSVSQSKDTNVIGFRMPYNLPLVPYRPIDMPWCATSSYAEPDWMGRSYNVSYD</sequence>
<dbReference type="EMBL" id="KV407455">
    <property type="protein sequence ID" value="KZF25388.1"/>
    <property type="molecule type" value="Genomic_DNA"/>
</dbReference>
<dbReference type="InterPro" id="IPR010347">
    <property type="entry name" value="Tdp1"/>
</dbReference>
<evidence type="ECO:0000256" key="11">
    <source>
        <dbReference type="PIRSR" id="PIRSR610347-3"/>
    </source>
</evidence>
<reference evidence="12 13" key="1">
    <citation type="journal article" date="2016" name="Fungal Biol.">
        <title>The genome of Xylona heveae provides a window into fungal endophytism.</title>
        <authorList>
            <person name="Gazis R."/>
            <person name="Kuo A."/>
            <person name="Riley R."/>
            <person name="LaButti K."/>
            <person name="Lipzen A."/>
            <person name="Lin J."/>
            <person name="Amirebrahimi M."/>
            <person name="Hesse C.N."/>
            <person name="Spatafora J.W."/>
            <person name="Henrissat B."/>
            <person name="Hainaut M."/>
            <person name="Grigoriev I.V."/>
            <person name="Hibbett D.S."/>
        </authorList>
    </citation>
    <scope>NUCLEOTIDE SEQUENCE [LARGE SCALE GENOMIC DNA]</scope>
    <source>
        <strain evidence="12 13">TC161</strain>
    </source>
</reference>
<feature type="binding site" evidence="10">
    <location>
        <position position="370"/>
    </location>
    <ligand>
        <name>substrate</name>
    </ligand>
</feature>
<dbReference type="RefSeq" id="XP_018190943.1">
    <property type="nucleotide sequence ID" value="XM_018334109.1"/>
</dbReference>
<dbReference type="AlphaFoldDB" id="A0A165ITY5"/>
<evidence type="ECO:0000256" key="8">
    <source>
        <dbReference type="ARBA" id="ARBA00023242"/>
    </source>
</evidence>
<evidence type="ECO:0000256" key="1">
    <source>
        <dbReference type="ARBA" id="ARBA00004123"/>
    </source>
</evidence>
<keyword evidence="4" id="KW-0227">DNA damage</keyword>